<dbReference type="AlphaFoldDB" id="A0A0B6YNC3"/>
<feature type="non-terminal residue" evidence="1">
    <location>
        <position position="81"/>
    </location>
</feature>
<evidence type="ECO:0000313" key="1">
    <source>
        <dbReference type="EMBL" id="CEK57672.1"/>
    </source>
</evidence>
<gene>
    <name evidence="1" type="primary">ORF30783</name>
</gene>
<organism evidence="1">
    <name type="scientific">Arion vulgaris</name>
    <dbReference type="NCBI Taxonomy" id="1028688"/>
    <lineage>
        <taxon>Eukaryota</taxon>
        <taxon>Metazoa</taxon>
        <taxon>Spiralia</taxon>
        <taxon>Lophotrochozoa</taxon>
        <taxon>Mollusca</taxon>
        <taxon>Gastropoda</taxon>
        <taxon>Heterobranchia</taxon>
        <taxon>Euthyneura</taxon>
        <taxon>Panpulmonata</taxon>
        <taxon>Eupulmonata</taxon>
        <taxon>Stylommatophora</taxon>
        <taxon>Helicina</taxon>
        <taxon>Arionoidea</taxon>
        <taxon>Arionidae</taxon>
        <taxon>Arion</taxon>
    </lineage>
</organism>
<feature type="non-terminal residue" evidence="1">
    <location>
        <position position="1"/>
    </location>
</feature>
<name>A0A0B6YNC3_9EUPU</name>
<protein>
    <submittedName>
        <fullName evidence="1">Uncharacterized protein</fullName>
    </submittedName>
</protein>
<dbReference type="EMBL" id="HACG01010807">
    <property type="protein sequence ID" value="CEK57672.1"/>
    <property type="molecule type" value="Transcribed_RNA"/>
</dbReference>
<proteinExistence type="predicted"/>
<reference evidence="1" key="1">
    <citation type="submission" date="2014-12" db="EMBL/GenBank/DDBJ databases">
        <title>Insight into the proteome of Arion vulgaris.</title>
        <authorList>
            <person name="Aradska J."/>
            <person name="Bulat T."/>
            <person name="Smidak R."/>
            <person name="Sarate P."/>
            <person name="Gangsoo J."/>
            <person name="Sialana F."/>
            <person name="Bilban M."/>
            <person name="Lubec G."/>
        </authorList>
    </citation>
    <scope>NUCLEOTIDE SEQUENCE</scope>
    <source>
        <tissue evidence="1">Skin</tissue>
    </source>
</reference>
<sequence length="81" mass="9690">FKSTKKCVRLTLQCDIFRTVIFQVENVYVNNVNMKRINSQKYRELTISCDHEHIYNDPTFPSLWKQTVFKTVCLQQMDKQG</sequence>
<accession>A0A0B6YNC3</accession>